<gene>
    <name evidence="3" type="ORF">CXG81DRAFT_27654</name>
</gene>
<feature type="region of interest" description="Disordered" evidence="1">
    <location>
        <begin position="1"/>
        <end position="20"/>
    </location>
</feature>
<keyword evidence="4" id="KW-1185">Reference proteome</keyword>
<reference evidence="4" key="1">
    <citation type="journal article" date="2018" name="Nat. Microbiol.">
        <title>Leveraging single-cell genomics to expand the fungal tree of life.</title>
        <authorList>
            <person name="Ahrendt S.R."/>
            <person name="Quandt C.A."/>
            <person name="Ciobanu D."/>
            <person name="Clum A."/>
            <person name="Salamov A."/>
            <person name="Andreopoulos B."/>
            <person name="Cheng J.F."/>
            <person name="Woyke T."/>
            <person name="Pelin A."/>
            <person name="Henrissat B."/>
            <person name="Reynolds N.K."/>
            <person name="Benny G.L."/>
            <person name="Smith M.E."/>
            <person name="James T.Y."/>
            <person name="Grigoriev I.V."/>
        </authorList>
    </citation>
    <scope>NUCLEOTIDE SEQUENCE [LARGE SCALE GENOMIC DNA]</scope>
    <source>
        <strain evidence="4">ATCC 52028</strain>
    </source>
</reference>
<feature type="region of interest" description="Disordered" evidence="1">
    <location>
        <begin position="135"/>
        <end position="170"/>
    </location>
</feature>
<dbReference type="AlphaFoldDB" id="A0A4P9X3K2"/>
<sequence length="170" mass="17483">MTSDDPASSDVDEWETAEPVPLPLPATVLWSPAAPLPGDVRRDAAPIAAPMAVPIAVPVLPRDVTSASSAAAAPPPRLVLRRDDGAAAPARPADRAPVPAVPPPVAPSPAVGGSALAYEARQTAYEAARRRIFAANAACEPSPSTAPPGRGRSRRAPQEPGTRRRRPPSP</sequence>
<proteinExistence type="predicted"/>
<evidence type="ECO:0000256" key="1">
    <source>
        <dbReference type="SAM" id="MobiDB-lite"/>
    </source>
</evidence>
<evidence type="ECO:0000313" key="3">
    <source>
        <dbReference type="EMBL" id="RKO99606.1"/>
    </source>
</evidence>
<dbReference type="InterPro" id="IPR024771">
    <property type="entry name" value="SUZ"/>
</dbReference>
<name>A0A4P9X3K2_9FUNG</name>
<organism evidence="3 4">
    <name type="scientific">Caulochytrium protostelioides</name>
    <dbReference type="NCBI Taxonomy" id="1555241"/>
    <lineage>
        <taxon>Eukaryota</taxon>
        <taxon>Fungi</taxon>
        <taxon>Fungi incertae sedis</taxon>
        <taxon>Chytridiomycota</taxon>
        <taxon>Chytridiomycota incertae sedis</taxon>
        <taxon>Chytridiomycetes</taxon>
        <taxon>Caulochytriales</taxon>
        <taxon>Caulochytriaceae</taxon>
        <taxon>Caulochytrium</taxon>
    </lineage>
</organism>
<protein>
    <recommendedName>
        <fullName evidence="2">SUZ domain-containing protein</fullName>
    </recommendedName>
</protein>
<feature type="region of interest" description="Disordered" evidence="1">
    <location>
        <begin position="63"/>
        <end position="112"/>
    </location>
</feature>
<evidence type="ECO:0000259" key="2">
    <source>
        <dbReference type="PROSITE" id="PS51673"/>
    </source>
</evidence>
<feature type="domain" description="SUZ" evidence="2">
    <location>
        <begin position="54"/>
        <end position="137"/>
    </location>
</feature>
<dbReference type="PROSITE" id="PS51673">
    <property type="entry name" value="SUZ"/>
    <property type="match status" value="1"/>
</dbReference>
<feature type="compositionally biased region" description="Low complexity" evidence="1">
    <location>
        <begin position="86"/>
        <end position="98"/>
    </location>
</feature>
<feature type="compositionally biased region" description="Low complexity" evidence="1">
    <location>
        <begin position="135"/>
        <end position="150"/>
    </location>
</feature>
<dbReference type="Proteomes" id="UP000274922">
    <property type="component" value="Unassembled WGS sequence"/>
</dbReference>
<dbReference type="EMBL" id="ML014272">
    <property type="protein sequence ID" value="RKO99606.1"/>
    <property type="molecule type" value="Genomic_DNA"/>
</dbReference>
<dbReference type="Pfam" id="PF12752">
    <property type="entry name" value="SUZ"/>
    <property type="match status" value="1"/>
</dbReference>
<accession>A0A4P9X3K2</accession>
<evidence type="ECO:0000313" key="4">
    <source>
        <dbReference type="Proteomes" id="UP000274922"/>
    </source>
</evidence>